<comment type="subcellular location">
    <subcellularLocation>
        <location evidence="1 6">Cytoplasm</location>
        <location evidence="1 6">Cytosol</location>
    </subcellularLocation>
</comment>
<dbReference type="Gene3D" id="2.130.10.10">
    <property type="entry name" value="YVTN repeat-like/Quinoprotein amine dehydrogenase"/>
    <property type="match status" value="1"/>
</dbReference>
<evidence type="ECO:0000259" key="9">
    <source>
        <dbReference type="Pfam" id="PF23758"/>
    </source>
</evidence>
<dbReference type="InterPro" id="IPR035431">
    <property type="entry name" value="HPS5"/>
</dbReference>
<evidence type="ECO:0000256" key="2">
    <source>
        <dbReference type="ARBA" id="ARBA00010697"/>
    </source>
</evidence>
<dbReference type="Ensembl" id="ENSSMAT00000067828.1">
    <property type="protein sequence ID" value="ENSSMAP00000068146.1"/>
    <property type="gene ID" value="ENSSMAG00000013038.2"/>
</dbReference>
<reference evidence="10" key="1">
    <citation type="submission" date="2023-05" db="EMBL/GenBank/DDBJ databases">
        <title>High-quality long-read genome of Scophthalmus maximus.</title>
        <authorList>
            <person name="Lien S."/>
            <person name="Martinez P."/>
        </authorList>
    </citation>
    <scope>NUCLEOTIDE SEQUENCE [LARGE SCALE GENOMIC DNA]</scope>
</reference>
<reference evidence="10" key="2">
    <citation type="submission" date="2025-08" db="UniProtKB">
        <authorList>
            <consortium name="Ensembl"/>
        </authorList>
    </citation>
    <scope>IDENTIFICATION</scope>
</reference>
<dbReference type="GeneTree" id="ENSGT00940000155818"/>
<keyword evidence="3 6" id="KW-0963">Cytoplasm</keyword>
<organism evidence="10 11">
    <name type="scientific">Scophthalmus maximus</name>
    <name type="common">Turbot</name>
    <name type="synonym">Psetta maxima</name>
    <dbReference type="NCBI Taxonomy" id="52904"/>
    <lineage>
        <taxon>Eukaryota</taxon>
        <taxon>Metazoa</taxon>
        <taxon>Chordata</taxon>
        <taxon>Craniata</taxon>
        <taxon>Vertebrata</taxon>
        <taxon>Euteleostomi</taxon>
        <taxon>Actinopterygii</taxon>
        <taxon>Neopterygii</taxon>
        <taxon>Teleostei</taxon>
        <taxon>Neoteleostei</taxon>
        <taxon>Acanthomorphata</taxon>
        <taxon>Carangaria</taxon>
        <taxon>Pleuronectiformes</taxon>
        <taxon>Pleuronectoidei</taxon>
        <taxon>Scophthalmidae</taxon>
        <taxon>Scophthalmus</taxon>
    </lineage>
</organism>
<evidence type="ECO:0000256" key="7">
    <source>
        <dbReference type="SAM" id="MobiDB-lite"/>
    </source>
</evidence>
<dbReference type="InterPro" id="IPR036322">
    <property type="entry name" value="WD40_repeat_dom_sf"/>
</dbReference>
<evidence type="ECO:0000313" key="11">
    <source>
        <dbReference type="Proteomes" id="UP000694558"/>
    </source>
</evidence>
<dbReference type="InterPro" id="IPR001680">
    <property type="entry name" value="WD40_rpt"/>
</dbReference>
<evidence type="ECO:0000259" key="8">
    <source>
        <dbReference type="Pfam" id="PF23756"/>
    </source>
</evidence>
<evidence type="ECO:0000256" key="3">
    <source>
        <dbReference type="ARBA" id="ARBA00022490"/>
    </source>
</evidence>
<evidence type="ECO:0000313" key="10">
    <source>
        <dbReference type="Ensembl" id="ENSSMAP00000068146.1"/>
    </source>
</evidence>
<comment type="subunit">
    <text evidence="6">Component of the biogenesis of lysosome-related organelles complex-2 (or BLOC2) composed of HPS3, HPS5 and HPS6.</text>
</comment>
<dbReference type="GO" id="GO:0048066">
    <property type="term" value="P:developmental pigmentation"/>
    <property type="evidence" value="ECO:0007669"/>
    <property type="project" value="TreeGrafter"/>
</dbReference>
<dbReference type="PANTHER" id="PTHR23287:SF18">
    <property type="entry name" value="BLOC-2 COMPLEX MEMBER HPS5"/>
    <property type="match status" value="1"/>
</dbReference>
<name>A0A8D3E8N7_SCOMX</name>
<dbReference type="PANTHER" id="PTHR23287">
    <property type="entry name" value="RUBY-EYE2-LIKE PROTEIN"/>
    <property type="match status" value="1"/>
</dbReference>
<accession>A0A8D3E8N7</accession>
<dbReference type="Pfam" id="PF23756">
    <property type="entry name" value="Beta-prop_HPS5"/>
    <property type="match status" value="1"/>
</dbReference>
<dbReference type="SUPFAM" id="SSF50978">
    <property type="entry name" value="WD40 repeat-like"/>
    <property type="match status" value="1"/>
</dbReference>
<dbReference type="InterPro" id="IPR015943">
    <property type="entry name" value="WD40/YVTN_repeat-like_dom_sf"/>
</dbReference>
<feature type="domain" description="HPS5-like beta-propeller" evidence="8">
    <location>
        <begin position="15"/>
        <end position="342"/>
    </location>
</feature>
<dbReference type="AlphaFoldDB" id="A0A8D3E8N7"/>
<dbReference type="Proteomes" id="UP000694558">
    <property type="component" value="Chromosome 10"/>
</dbReference>
<sequence length="1038" mass="117279">MSPIPVVPENHSHVLAEFDCLDPLLSALRLDSGRLKCTCLAVSRKWLALGTSAGGLHLIQKEGWKQRIILTHKEGSITQVACCPHDEDFIAVATSKGLVVVWELQLERRGRPERVSVSWEHRGQAITALCWDTSTLRVFVGDSGGKVSFLRAGSSKLGKGSAFVIFPVQTVTNVDSRVVQLGYQDGRLLVSSLSRCYLCDTEREKFWRVGNKERDGEYGACFFPQNRGLLVGQPPLLYCARPGSRIWEASFYGEVLSTHQFKQLLGCPPLPLITFRNEPHYNPVQKSPQSIAFPKLLYLGDQNLLTWTDSAIYIFTPQNGQLLLWTEVKGIGVYRNELFCLHGSGRLSHLSLLSAERCVERLLRRESWPLAAAVCCMFQHTITTSRARKSIPIDRLEHLRSQLSSTTHLELSSQLEDVITKLEPPDSASSSRRSSISSHESFNVLDCGIYRVISRRGSQSDEETSSPVNQSMSEEERLKEFSFVQEEDQVDQGKKEPDSAERLEAERSEQGLPFHLPLSFRPKPPRIALQAVKDSVSSFVKKTTEKINTLQMNSDLWQRPEFREAGQPEALVATASYSEEMENEVYDDMPNTEADMRELRLATERTISQIQDPLVLLDPVCLEESLLEWLPVLERILGPAEDYFTSLSNGSLSEPVRVVSPKPVPSDLLADLTQLATLYTELSCFRSQENDRALGCTTFLRRYFFLLDQERVRRMCLLCYQEQAEVQSSFTEAMLGQRLLLTLHSAHPSISFTLLLSRLYEKHGEAAVRSFSQFYPTITPADVMTMAQQSHFLAYLDNLVQSRTEELSFLQSLLEPESLRQDWLELALTHDAPQHVSILLRPCDLSCRWHSHRFSWGYGRLLSLLIRLPADLSSKQKMAEKCRGHGYWTGYLHLCWELQRRTEAFSTICQLDDISLLEEPGGVEPQTLDEWKLLIRLSQQRSSVVDSEQVTGVNGSGLSNGSADCGGKISLENLTLMLARKAGPDRALIVLEECGSQLVLSPHSKLVCELLRVTEKRQRAMIQAMLERCDRFLWSQHA</sequence>
<evidence type="ECO:0000256" key="6">
    <source>
        <dbReference type="PIRNR" id="PIRNR037475"/>
    </source>
</evidence>
<evidence type="ECO:0000256" key="5">
    <source>
        <dbReference type="ARBA" id="ARBA00057536"/>
    </source>
</evidence>
<keyword evidence="4" id="KW-0597">Phosphoprotein</keyword>
<evidence type="ECO:0000256" key="4">
    <source>
        <dbReference type="ARBA" id="ARBA00022553"/>
    </source>
</evidence>
<dbReference type="InterPro" id="IPR056445">
    <property type="entry name" value="TPR_HPS5"/>
</dbReference>
<comment type="similarity">
    <text evidence="2 6">Belongs to the HPS5 family.</text>
</comment>
<comment type="function">
    <text evidence="5">May regulate the synthesis and function of lysosomes and of highly specialized organelles, such as melanosomes and platelet dense granules. Regulates intracellular vesicular trafficking in fibroblasts. May be involved in the regulation of general functions of integrins.</text>
</comment>
<dbReference type="InterPro" id="IPR056499">
    <property type="entry name" value="Beta-prop_HPS5-like"/>
</dbReference>
<gene>
    <name evidence="10" type="primary">hps5</name>
</gene>
<feature type="region of interest" description="Disordered" evidence="7">
    <location>
        <begin position="455"/>
        <end position="477"/>
    </location>
</feature>
<dbReference type="GO" id="GO:0005829">
    <property type="term" value="C:cytosol"/>
    <property type="evidence" value="ECO:0007669"/>
    <property type="project" value="UniProtKB-SubCell"/>
</dbReference>
<evidence type="ECO:0000256" key="1">
    <source>
        <dbReference type="ARBA" id="ARBA00004514"/>
    </source>
</evidence>
<feature type="domain" description="HPS5 TPR" evidence="9">
    <location>
        <begin position="657"/>
        <end position="1009"/>
    </location>
</feature>
<dbReference type="GO" id="GO:0031084">
    <property type="term" value="C:BLOC-2 complex"/>
    <property type="evidence" value="ECO:0007669"/>
    <property type="project" value="UniProtKB-UniRule"/>
</dbReference>
<dbReference type="Pfam" id="PF23758">
    <property type="entry name" value="TPR_HPS5"/>
    <property type="match status" value="1"/>
</dbReference>
<dbReference type="FunFam" id="2.130.10.10:FF:000358">
    <property type="entry name" value="Hermansky-Pudlak syndrome 5 protein homolog"/>
    <property type="match status" value="1"/>
</dbReference>
<protein>
    <recommendedName>
        <fullName evidence="6">Hermansky-Pudlak syndrome 5 protein homolog</fullName>
    </recommendedName>
</protein>
<dbReference type="SMART" id="SM00320">
    <property type="entry name" value="WD40"/>
    <property type="match status" value="2"/>
</dbReference>
<dbReference type="PIRSF" id="PIRSF037475">
    <property type="entry name" value="BLOC-2_complex_Hps5"/>
    <property type="match status" value="1"/>
</dbReference>
<proteinExistence type="inferred from homology"/>